<dbReference type="EMBL" id="AP022599">
    <property type="protein sequence ID" value="BBY83022.1"/>
    <property type="molecule type" value="Genomic_DNA"/>
</dbReference>
<protein>
    <recommendedName>
        <fullName evidence="4">DUF998 domain-containing protein</fullName>
    </recommendedName>
</protein>
<feature type="transmembrane region" description="Helical" evidence="1">
    <location>
        <begin position="93"/>
        <end position="115"/>
    </location>
</feature>
<evidence type="ECO:0000313" key="3">
    <source>
        <dbReference type="Proteomes" id="UP000467252"/>
    </source>
</evidence>
<keyword evidence="3" id="KW-1185">Reference proteome</keyword>
<keyword evidence="1" id="KW-0472">Membrane</keyword>
<feature type="transmembrane region" description="Helical" evidence="1">
    <location>
        <begin position="21"/>
        <end position="45"/>
    </location>
</feature>
<sequence>MGAVASPAASPTRPRTLAVGAACWIAAAIGYVVLELLTAVALPGYSYTGHYISSLGVPAWSPRAYLINAAFYAQAVLFLTGALLVARSVRGRFSAVLVVLAALTAVGNILVGTVYGGSALWTNGFEWLHVLGAFLAILGGNAAALAGSPVVARVTAARWYLPTGVLIGLAGIAIFAMLQNYNDWTVNYAPVGLVERGCVYTILIWQLLSGLLLTLAAAAGD</sequence>
<evidence type="ECO:0000313" key="2">
    <source>
        <dbReference type="EMBL" id="BBY83022.1"/>
    </source>
</evidence>
<feature type="transmembrane region" description="Helical" evidence="1">
    <location>
        <begin position="65"/>
        <end position="86"/>
    </location>
</feature>
<organism evidence="2 3">
    <name type="scientific">Mycolicibacterium pulveris</name>
    <name type="common">Mycobacterium pulveris</name>
    <dbReference type="NCBI Taxonomy" id="36813"/>
    <lineage>
        <taxon>Bacteria</taxon>
        <taxon>Bacillati</taxon>
        <taxon>Actinomycetota</taxon>
        <taxon>Actinomycetes</taxon>
        <taxon>Mycobacteriales</taxon>
        <taxon>Mycobacteriaceae</taxon>
        <taxon>Mycolicibacterium</taxon>
    </lineage>
</organism>
<dbReference type="AlphaFoldDB" id="A0A7I7UNJ5"/>
<feature type="transmembrane region" description="Helical" evidence="1">
    <location>
        <begin position="199"/>
        <end position="219"/>
    </location>
</feature>
<accession>A0A7I7UNJ5</accession>
<feature type="transmembrane region" description="Helical" evidence="1">
    <location>
        <begin position="159"/>
        <end position="179"/>
    </location>
</feature>
<evidence type="ECO:0000256" key="1">
    <source>
        <dbReference type="SAM" id="Phobius"/>
    </source>
</evidence>
<feature type="transmembrane region" description="Helical" evidence="1">
    <location>
        <begin position="127"/>
        <end position="147"/>
    </location>
</feature>
<reference evidence="2 3" key="1">
    <citation type="journal article" date="2019" name="Emerg. Microbes Infect.">
        <title>Comprehensive subspecies identification of 175 nontuberculous mycobacteria species based on 7547 genomic profiles.</title>
        <authorList>
            <person name="Matsumoto Y."/>
            <person name="Kinjo T."/>
            <person name="Motooka D."/>
            <person name="Nabeya D."/>
            <person name="Jung N."/>
            <person name="Uechi K."/>
            <person name="Horii T."/>
            <person name="Iida T."/>
            <person name="Fujita J."/>
            <person name="Nakamura S."/>
        </authorList>
    </citation>
    <scope>NUCLEOTIDE SEQUENCE [LARGE SCALE GENOMIC DNA]</scope>
    <source>
        <strain evidence="2 3">JCM 6370</strain>
    </source>
</reference>
<keyword evidence="1" id="KW-0812">Transmembrane</keyword>
<gene>
    <name evidence="2" type="ORF">MPUL_41800</name>
</gene>
<dbReference type="Proteomes" id="UP000467252">
    <property type="component" value="Chromosome"/>
</dbReference>
<dbReference type="InterPro" id="IPR009339">
    <property type="entry name" value="DUF998"/>
</dbReference>
<dbReference type="Pfam" id="PF06197">
    <property type="entry name" value="DUF998"/>
    <property type="match status" value="1"/>
</dbReference>
<keyword evidence="1" id="KW-1133">Transmembrane helix</keyword>
<proteinExistence type="predicted"/>
<evidence type="ECO:0008006" key="4">
    <source>
        <dbReference type="Google" id="ProtNLM"/>
    </source>
</evidence>
<name>A0A7I7UNJ5_MYCPV</name>